<keyword evidence="2" id="KW-1003">Cell membrane</keyword>
<evidence type="ECO:0000259" key="7">
    <source>
        <dbReference type="Pfam" id="PF02687"/>
    </source>
</evidence>
<feature type="transmembrane region" description="Helical" evidence="6">
    <location>
        <begin position="21"/>
        <end position="44"/>
    </location>
</feature>
<dbReference type="RefSeq" id="WP_133538858.1">
    <property type="nucleotide sequence ID" value="NZ_SNXI01000003.1"/>
</dbReference>
<keyword evidence="3 6" id="KW-0812">Transmembrane</keyword>
<feature type="transmembrane region" description="Helical" evidence="6">
    <location>
        <begin position="400"/>
        <end position="420"/>
    </location>
</feature>
<feature type="domain" description="ABC3 transporter permease C-terminal" evidence="7">
    <location>
        <begin position="314"/>
        <end position="430"/>
    </location>
</feature>
<organism evidence="9 10">
    <name type="scientific">Idiomarina aquatica</name>
    <dbReference type="NCBI Taxonomy" id="1327752"/>
    <lineage>
        <taxon>Bacteria</taxon>
        <taxon>Pseudomonadati</taxon>
        <taxon>Pseudomonadota</taxon>
        <taxon>Gammaproteobacteria</taxon>
        <taxon>Alteromonadales</taxon>
        <taxon>Idiomarinaceae</taxon>
        <taxon>Idiomarina</taxon>
    </lineage>
</organism>
<evidence type="ECO:0000256" key="4">
    <source>
        <dbReference type="ARBA" id="ARBA00022989"/>
    </source>
</evidence>
<gene>
    <name evidence="9" type="ORF">DEU29_10331</name>
</gene>
<dbReference type="InterPro" id="IPR003838">
    <property type="entry name" value="ABC3_permease_C"/>
</dbReference>
<dbReference type="Pfam" id="PF02687">
    <property type="entry name" value="FtsX"/>
    <property type="match status" value="1"/>
</dbReference>
<evidence type="ECO:0000256" key="5">
    <source>
        <dbReference type="ARBA" id="ARBA00023136"/>
    </source>
</evidence>
<evidence type="ECO:0000256" key="1">
    <source>
        <dbReference type="ARBA" id="ARBA00004651"/>
    </source>
</evidence>
<evidence type="ECO:0000256" key="6">
    <source>
        <dbReference type="SAM" id="Phobius"/>
    </source>
</evidence>
<proteinExistence type="predicted"/>
<name>A0A4R6PN46_9GAMM</name>
<evidence type="ECO:0000313" key="10">
    <source>
        <dbReference type="Proteomes" id="UP000295531"/>
    </source>
</evidence>
<evidence type="ECO:0000256" key="3">
    <source>
        <dbReference type="ARBA" id="ARBA00022692"/>
    </source>
</evidence>
<feature type="transmembrane region" description="Helical" evidence="6">
    <location>
        <begin position="359"/>
        <end position="380"/>
    </location>
</feature>
<evidence type="ECO:0000313" key="9">
    <source>
        <dbReference type="EMBL" id="TDP39136.1"/>
    </source>
</evidence>
<dbReference type="InterPro" id="IPR050250">
    <property type="entry name" value="Macrolide_Exporter_MacB"/>
</dbReference>
<dbReference type="OrthoDB" id="8735006at2"/>
<comment type="caution">
    <text evidence="9">The sequence shown here is derived from an EMBL/GenBank/DDBJ whole genome shotgun (WGS) entry which is preliminary data.</text>
</comment>
<accession>A0A4R6PN46</accession>
<dbReference type="InterPro" id="IPR025857">
    <property type="entry name" value="MacB_PCD"/>
</dbReference>
<dbReference type="AlphaFoldDB" id="A0A4R6PN46"/>
<dbReference type="Pfam" id="PF12704">
    <property type="entry name" value="MacB_PCD"/>
    <property type="match status" value="1"/>
</dbReference>
<sequence>MFFYYCRLAWLSIRRNPVLSTLMMAAIALGIGAAMTTLTINYLMSANPIPGKSEQLFYVQLDSWDPNQPYAEPNEPPDQLTYRDATNLKEARQAKLQAAMTQSAAVIEPKELGKKPFMAYLRLTHNDFFELFEPPFLYGQGWSDEADKSGRLTIVLSKKTNDELFDGANSVGETITMMDREFEVVGVLDEWQLKPRFYDVTTGAFNSMEHGYVPFKLRETLEMPNSGNTNCWKSPDGEGFQAFLQSECINYQFWVQLDDADAEQDYMSFLNAYVEQQKQLGRFPRPLNNRLSDVMEWMENQQVVDDDAQVMFYLALMFLLVCLLNTVGLLLTKFVSKSGEIALRRAVGASRADLYWQHLVESALIGVGGGAGGLILAWLGLQGIKSLYGDNLAGLAELDLTLVAIGIVLAIVSSLLAGAYPTWRACRIPPASQLKTQ</sequence>
<feature type="domain" description="MacB-like periplasmic core" evidence="8">
    <location>
        <begin position="20"/>
        <end position="259"/>
    </location>
</feature>
<protein>
    <submittedName>
        <fullName evidence="9">Putative ABC transport system permease protein</fullName>
    </submittedName>
</protein>
<reference evidence="9 10" key="1">
    <citation type="submission" date="2019-03" db="EMBL/GenBank/DDBJ databases">
        <title>Freshwater and sediment microbial communities from various areas in North America, analyzing microbe dynamics in response to fracking.</title>
        <authorList>
            <person name="Lamendella R."/>
        </authorList>
    </citation>
    <scope>NUCLEOTIDE SEQUENCE [LARGE SCALE GENOMIC DNA]</scope>
    <source>
        <strain evidence="9 10">18_TX</strain>
    </source>
</reference>
<evidence type="ECO:0000259" key="8">
    <source>
        <dbReference type="Pfam" id="PF12704"/>
    </source>
</evidence>
<dbReference type="PANTHER" id="PTHR30572:SF18">
    <property type="entry name" value="ABC-TYPE MACROLIDE FAMILY EXPORT SYSTEM PERMEASE COMPONENT 2"/>
    <property type="match status" value="1"/>
</dbReference>
<feature type="transmembrane region" description="Helical" evidence="6">
    <location>
        <begin position="310"/>
        <end position="335"/>
    </location>
</feature>
<keyword evidence="10" id="KW-1185">Reference proteome</keyword>
<dbReference type="GO" id="GO:0022857">
    <property type="term" value="F:transmembrane transporter activity"/>
    <property type="evidence" value="ECO:0007669"/>
    <property type="project" value="TreeGrafter"/>
</dbReference>
<dbReference type="GO" id="GO:0005886">
    <property type="term" value="C:plasma membrane"/>
    <property type="evidence" value="ECO:0007669"/>
    <property type="project" value="UniProtKB-SubCell"/>
</dbReference>
<evidence type="ECO:0000256" key="2">
    <source>
        <dbReference type="ARBA" id="ARBA00022475"/>
    </source>
</evidence>
<dbReference type="Proteomes" id="UP000295531">
    <property type="component" value="Unassembled WGS sequence"/>
</dbReference>
<keyword evidence="5 6" id="KW-0472">Membrane</keyword>
<comment type="subcellular location">
    <subcellularLocation>
        <location evidence="1">Cell membrane</location>
        <topology evidence="1">Multi-pass membrane protein</topology>
    </subcellularLocation>
</comment>
<keyword evidence="4 6" id="KW-1133">Transmembrane helix</keyword>
<dbReference type="EMBL" id="SNXI01000003">
    <property type="protein sequence ID" value="TDP39136.1"/>
    <property type="molecule type" value="Genomic_DNA"/>
</dbReference>
<dbReference type="PANTHER" id="PTHR30572">
    <property type="entry name" value="MEMBRANE COMPONENT OF TRANSPORTER-RELATED"/>
    <property type="match status" value="1"/>
</dbReference>